<dbReference type="FunFam" id="2.40.70.10:FF:000115">
    <property type="entry name" value="Lysosomal aspartic protease"/>
    <property type="match status" value="1"/>
</dbReference>
<dbReference type="Pfam" id="PF00026">
    <property type="entry name" value="Asp"/>
    <property type="match status" value="1"/>
</dbReference>
<feature type="chain" id="PRO_5043459881" description="Peptidase A1 domain-containing protein" evidence="6">
    <location>
        <begin position="19"/>
        <end position="442"/>
    </location>
</feature>
<dbReference type="EMBL" id="CAJZBQ010000015">
    <property type="protein sequence ID" value="CAG9316083.1"/>
    <property type="molecule type" value="Genomic_DNA"/>
</dbReference>
<dbReference type="InterPro" id="IPR033121">
    <property type="entry name" value="PEPTIDASE_A1"/>
</dbReference>
<dbReference type="SUPFAM" id="SSF50630">
    <property type="entry name" value="Acid proteases"/>
    <property type="match status" value="1"/>
</dbReference>
<feature type="signal peptide" evidence="6">
    <location>
        <begin position="1"/>
        <end position="18"/>
    </location>
</feature>
<feature type="domain" description="Peptidase A1" evidence="7">
    <location>
        <begin position="63"/>
        <end position="377"/>
    </location>
</feature>
<evidence type="ECO:0000256" key="5">
    <source>
        <dbReference type="SAM" id="Phobius"/>
    </source>
</evidence>
<evidence type="ECO:0000313" key="9">
    <source>
        <dbReference type="Proteomes" id="UP001162131"/>
    </source>
</evidence>
<keyword evidence="5" id="KW-0812">Transmembrane</keyword>
<proteinExistence type="inferred from homology"/>
<evidence type="ECO:0000256" key="2">
    <source>
        <dbReference type="ARBA" id="ARBA00022670"/>
    </source>
</evidence>
<dbReference type="PROSITE" id="PS51767">
    <property type="entry name" value="PEPTIDASE_A1"/>
    <property type="match status" value="1"/>
</dbReference>
<keyword evidence="4" id="KW-0378">Hydrolase</keyword>
<dbReference type="Gene3D" id="2.40.70.10">
    <property type="entry name" value="Acid Proteases"/>
    <property type="match status" value="2"/>
</dbReference>
<dbReference type="CDD" id="cd05471">
    <property type="entry name" value="pepsin_like"/>
    <property type="match status" value="1"/>
</dbReference>
<accession>A0AAU9IPZ4</accession>
<name>A0AAU9IPZ4_9CILI</name>
<protein>
    <recommendedName>
        <fullName evidence="7">Peptidase A1 domain-containing protein</fullName>
    </recommendedName>
</protein>
<keyword evidence="5" id="KW-1133">Transmembrane helix</keyword>
<evidence type="ECO:0000256" key="4">
    <source>
        <dbReference type="ARBA" id="ARBA00022801"/>
    </source>
</evidence>
<keyword evidence="9" id="KW-1185">Reference proteome</keyword>
<dbReference type="GO" id="GO:0004190">
    <property type="term" value="F:aspartic-type endopeptidase activity"/>
    <property type="evidence" value="ECO:0007669"/>
    <property type="project" value="UniProtKB-KW"/>
</dbReference>
<dbReference type="InterPro" id="IPR001461">
    <property type="entry name" value="Aspartic_peptidase_A1"/>
</dbReference>
<dbReference type="GO" id="GO:0016485">
    <property type="term" value="P:protein processing"/>
    <property type="evidence" value="ECO:0007669"/>
    <property type="project" value="UniProtKB-ARBA"/>
</dbReference>
<evidence type="ECO:0000259" key="7">
    <source>
        <dbReference type="PROSITE" id="PS51767"/>
    </source>
</evidence>
<reference evidence="8" key="1">
    <citation type="submission" date="2021-09" db="EMBL/GenBank/DDBJ databases">
        <authorList>
            <consortium name="AG Swart"/>
            <person name="Singh M."/>
            <person name="Singh A."/>
            <person name="Seah K."/>
            <person name="Emmerich C."/>
        </authorList>
    </citation>
    <scope>NUCLEOTIDE SEQUENCE</scope>
    <source>
        <strain evidence="8">ATCC30299</strain>
    </source>
</reference>
<keyword evidence="2" id="KW-0645">Protease</keyword>
<dbReference type="PRINTS" id="PR00792">
    <property type="entry name" value="PEPSIN"/>
</dbReference>
<keyword evidence="5" id="KW-0472">Membrane</keyword>
<evidence type="ECO:0000313" key="8">
    <source>
        <dbReference type="EMBL" id="CAG9316083.1"/>
    </source>
</evidence>
<evidence type="ECO:0000256" key="1">
    <source>
        <dbReference type="ARBA" id="ARBA00007447"/>
    </source>
</evidence>
<sequence length="442" mass="50046">MLWSILLQSAVALISVDIEKVSKPLDMLLLDYKDYNEKLKSRLHHDLLTSPTSFLTNYYNTQYYGKIRIGTPSTSFKLLFDTASSWLWVPSKGCQFCHESKQFNFEASSSYFSNGTYISLDYGKSTVYGLVSTETIKIGDDTSLQATNQYFLLGIFDMDFDNLQADGILGLGFSGLSEGTSPLLQTLKQQGKIRNAKFAIYLNDDKFDEYEASPSSNMMIDGYDLEKYSIESSFTYVNLVEGDYWEVELTKVAFGKNQVSLLGTAIIATGQSFLLGPKADVTAIFRTLQSGFSCIDGFYGFLECPCHHKSLPIFPDLYFFFENHPFKVPYSSYLLHSNGTCQILIQPTNSTSWILGDVFIRNWYILFDMEKSKIGLAKAKPSSIKTASSQHYEWLLLIIIIGSIVIVSINTIGCYIYCKNKRERNAYSPVNRPIIEEEEKQI</sequence>
<dbReference type="Proteomes" id="UP001162131">
    <property type="component" value="Unassembled WGS sequence"/>
</dbReference>
<gene>
    <name evidence="8" type="ORF">BSTOLATCC_MIC15526</name>
</gene>
<dbReference type="InterPro" id="IPR021109">
    <property type="entry name" value="Peptidase_aspartic_dom_sf"/>
</dbReference>
<dbReference type="AlphaFoldDB" id="A0AAU9IPZ4"/>
<comment type="similarity">
    <text evidence="1">Belongs to the peptidase A1 family.</text>
</comment>
<dbReference type="InterPro" id="IPR034164">
    <property type="entry name" value="Pepsin-like_dom"/>
</dbReference>
<evidence type="ECO:0000256" key="3">
    <source>
        <dbReference type="ARBA" id="ARBA00022750"/>
    </source>
</evidence>
<keyword evidence="3" id="KW-0064">Aspartyl protease</keyword>
<keyword evidence="6" id="KW-0732">Signal</keyword>
<dbReference type="PANTHER" id="PTHR47966">
    <property type="entry name" value="BETA-SITE APP-CLEAVING ENZYME, ISOFORM A-RELATED"/>
    <property type="match status" value="1"/>
</dbReference>
<comment type="caution">
    <text evidence="8">The sequence shown here is derived from an EMBL/GenBank/DDBJ whole genome shotgun (WGS) entry which is preliminary data.</text>
</comment>
<feature type="transmembrane region" description="Helical" evidence="5">
    <location>
        <begin position="394"/>
        <end position="418"/>
    </location>
</feature>
<evidence type="ECO:0000256" key="6">
    <source>
        <dbReference type="SAM" id="SignalP"/>
    </source>
</evidence>
<dbReference type="PANTHER" id="PTHR47966:SF51">
    <property type="entry name" value="BETA-SITE APP-CLEAVING ENZYME, ISOFORM A-RELATED"/>
    <property type="match status" value="1"/>
</dbReference>
<organism evidence="8 9">
    <name type="scientific">Blepharisma stoltei</name>
    <dbReference type="NCBI Taxonomy" id="1481888"/>
    <lineage>
        <taxon>Eukaryota</taxon>
        <taxon>Sar</taxon>
        <taxon>Alveolata</taxon>
        <taxon>Ciliophora</taxon>
        <taxon>Postciliodesmatophora</taxon>
        <taxon>Heterotrichea</taxon>
        <taxon>Heterotrichida</taxon>
        <taxon>Blepharismidae</taxon>
        <taxon>Blepharisma</taxon>
    </lineage>
</organism>